<dbReference type="RefSeq" id="WP_262069931.1">
    <property type="nucleotide sequence ID" value="NZ_JAMXOC010000022.1"/>
</dbReference>
<protein>
    <submittedName>
        <fullName evidence="1">DUF1062 domain-containing protein</fullName>
    </submittedName>
</protein>
<comment type="caution">
    <text evidence="1">The sequence shown here is derived from an EMBL/GenBank/DDBJ whole genome shotgun (WGS) entry which is preliminary data.</text>
</comment>
<dbReference type="InterPro" id="IPR009412">
    <property type="entry name" value="DUF1062"/>
</dbReference>
<proteinExistence type="predicted"/>
<dbReference type="Pfam" id="PF06353">
    <property type="entry name" value="DUF1062"/>
    <property type="match status" value="1"/>
</dbReference>
<dbReference type="EMBL" id="JAMZFV010000022">
    <property type="protein sequence ID" value="MCP1111053.1"/>
    <property type="molecule type" value="Genomic_DNA"/>
</dbReference>
<organism evidence="1 2">
    <name type="scientific">Ohessyouella blattaphilus</name>
    <dbReference type="NCBI Taxonomy" id="2949333"/>
    <lineage>
        <taxon>Bacteria</taxon>
        <taxon>Bacillati</taxon>
        <taxon>Bacillota</taxon>
        <taxon>Clostridia</taxon>
        <taxon>Lachnospirales</taxon>
        <taxon>Lachnospiraceae</taxon>
        <taxon>Ohessyouella</taxon>
    </lineage>
</organism>
<name>A0ABT1EK33_9FIRM</name>
<sequence length="189" mass="22036">MQTCTPVTWDIQYDTSPTAVRYCKKCKQKTEYISSGEFRVNAQQKNLDIWLIYKCTNCNTTWNNTIYSRVSPQLLDSSLLERFHSNDEILALQYAMNTALLRQNGSEIKLPEYQIVGDDVTLDSDLQIKIRSQYYLPIKLSSIIRRKLGLSQREFEQLYSDRRIDSNTDQDLRKARFSSEVIINISPTT</sequence>
<evidence type="ECO:0000313" key="1">
    <source>
        <dbReference type="EMBL" id="MCP1111053.1"/>
    </source>
</evidence>
<reference evidence="1 2" key="1">
    <citation type="journal article" date="2022" name="Genome Biol. Evol.">
        <title>Host diet, physiology and behaviors set the stage for Lachnospiraceae cladogenesis.</title>
        <authorList>
            <person name="Vera-Ponce De Leon A."/>
            <person name="Schneider M."/>
            <person name="Jahnes B.C."/>
            <person name="Sadowski V."/>
            <person name="Camuy-Velez L.A."/>
            <person name="Duan J."/>
            <person name="Sabree Z.L."/>
        </authorList>
    </citation>
    <scope>NUCLEOTIDE SEQUENCE [LARGE SCALE GENOMIC DNA]</scope>
    <source>
        <strain evidence="1 2">PAL227</strain>
    </source>
</reference>
<gene>
    <name evidence="1" type="ORF">NK118_12410</name>
</gene>
<evidence type="ECO:0000313" key="2">
    <source>
        <dbReference type="Proteomes" id="UP001523565"/>
    </source>
</evidence>
<dbReference type="Proteomes" id="UP001523565">
    <property type="component" value="Unassembled WGS sequence"/>
</dbReference>
<keyword evidence="2" id="KW-1185">Reference proteome</keyword>
<accession>A0ABT1EK33</accession>